<evidence type="ECO:0000313" key="1">
    <source>
        <dbReference type="EMBL" id="KAF5914676.1"/>
    </source>
</evidence>
<organism evidence="1 2">
    <name type="scientific">Diceros bicornis minor</name>
    <name type="common">South-central black rhinoceros</name>
    <dbReference type="NCBI Taxonomy" id="77932"/>
    <lineage>
        <taxon>Eukaryota</taxon>
        <taxon>Metazoa</taxon>
        <taxon>Chordata</taxon>
        <taxon>Craniata</taxon>
        <taxon>Vertebrata</taxon>
        <taxon>Euteleostomi</taxon>
        <taxon>Mammalia</taxon>
        <taxon>Eutheria</taxon>
        <taxon>Laurasiatheria</taxon>
        <taxon>Perissodactyla</taxon>
        <taxon>Rhinocerotidae</taxon>
        <taxon>Diceros</taxon>
    </lineage>
</organism>
<accession>A0A7J7EGW7</accession>
<dbReference type="Proteomes" id="UP000551758">
    <property type="component" value="Unassembled WGS sequence"/>
</dbReference>
<comment type="caution">
    <text evidence="1">The sequence shown here is derived from an EMBL/GenBank/DDBJ whole genome shotgun (WGS) entry which is preliminary data.</text>
</comment>
<dbReference type="AlphaFoldDB" id="A0A7J7EGW7"/>
<proteinExistence type="predicted"/>
<keyword evidence="2" id="KW-1185">Reference proteome</keyword>
<reference evidence="1 2" key="1">
    <citation type="journal article" date="2020" name="Mol. Biol. Evol.">
        <title>Interspecific Gene Flow and the Evolution of Specialization in Black and White Rhinoceros.</title>
        <authorList>
            <person name="Moodley Y."/>
            <person name="Westbury M.V."/>
            <person name="Russo I.M."/>
            <person name="Gopalakrishnan S."/>
            <person name="Rakotoarivelo A."/>
            <person name="Olsen R.A."/>
            <person name="Prost S."/>
            <person name="Tunstall T."/>
            <person name="Ryder O.A."/>
            <person name="Dalen L."/>
            <person name="Bruford M.W."/>
        </authorList>
    </citation>
    <scope>NUCLEOTIDE SEQUENCE [LARGE SCALE GENOMIC DNA]</scope>
    <source>
        <strain evidence="1">SBR-YM</strain>
        <tissue evidence="1">Skin</tissue>
    </source>
</reference>
<protein>
    <submittedName>
        <fullName evidence="1">Uncharacterized protein</fullName>
    </submittedName>
</protein>
<sequence>MGAGQCQGLEVTRIFLSLPSDSQLLVLPKKNLTIWRGQGGGFLLSYPCIWHGGQERTMTSSVRRCRLRSP</sequence>
<dbReference type="EMBL" id="JACDTQ010003204">
    <property type="protein sequence ID" value="KAF5914676.1"/>
    <property type="molecule type" value="Genomic_DNA"/>
</dbReference>
<evidence type="ECO:0000313" key="2">
    <source>
        <dbReference type="Proteomes" id="UP000551758"/>
    </source>
</evidence>
<name>A0A7J7EGW7_DICBM</name>
<gene>
    <name evidence="1" type="ORF">HPG69_005173</name>
</gene>